<organism evidence="1 2">
    <name type="scientific">Pristionchus pacificus</name>
    <name type="common">Parasitic nematode worm</name>
    <dbReference type="NCBI Taxonomy" id="54126"/>
    <lineage>
        <taxon>Eukaryota</taxon>
        <taxon>Metazoa</taxon>
        <taxon>Ecdysozoa</taxon>
        <taxon>Nematoda</taxon>
        <taxon>Chromadorea</taxon>
        <taxon>Rhabditida</taxon>
        <taxon>Rhabditina</taxon>
        <taxon>Diplogasteromorpha</taxon>
        <taxon>Diplogasteroidea</taxon>
        <taxon>Neodiplogasteridae</taxon>
        <taxon>Pristionchus</taxon>
    </lineage>
</organism>
<evidence type="ECO:0000313" key="2">
    <source>
        <dbReference type="Proteomes" id="UP000005239"/>
    </source>
</evidence>
<dbReference type="AlphaFoldDB" id="A0A2A6C6P9"/>
<protein>
    <submittedName>
        <fullName evidence="1">Uncharacterized protein</fullName>
    </submittedName>
</protein>
<gene>
    <name evidence="1" type="primary">WBGene00282004</name>
</gene>
<name>A0A2A6C6P9_PRIPA</name>
<proteinExistence type="predicted"/>
<accession>A0A2A6C6P9</accession>
<keyword evidence="2" id="KW-1185">Reference proteome</keyword>
<dbReference type="Proteomes" id="UP000005239">
    <property type="component" value="Unassembled WGS sequence"/>
</dbReference>
<accession>A0A8R1UYU9</accession>
<evidence type="ECO:0000313" key="1">
    <source>
        <dbReference type="EnsemblMetazoa" id="PPA43635.1"/>
    </source>
</evidence>
<reference evidence="2" key="1">
    <citation type="journal article" date="2008" name="Nat. Genet.">
        <title>The Pristionchus pacificus genome provides a unique perspective on nematode lifestyle and parasitism.</title>
        <authorList>
            <person name="Dieterich C."/>
            <person name="Clifton S.W."/>
            <person name="Schuster L.N."/>
            <person name="Chinwalla A."/>
            <person name="Delehaunty K."/>
            <person name="Dinkelacker I."/>
            <person name="Fulton L."/>
            <person name="Fulton R."/>
            <person name="Godfrey J."/>
            <person name="Minx P."/>
            <person name="Mitreva M."/>
            <person name="Roeseler W."/>
            <person name="Tian H."/>
            <person name="Witte H."/>
            <person name="Yang S.P."/>
            <person name="Wilson R.K."/>
            <person name="Sommer R.J."/>
        </authorList>
    </citation>
    <scope>NUCLEOTIDE SEQUENCE [LARGE SCALE GENOMIC DNA]</scope>
    <source>
        <strain evidence="2">PS312</strain>
    </source>
</reference>
<sequence length="83" mass="9837">MKTRLNRFQETQATEIVYLCENQLKMLDVQDGECLVQLHLDVEPEGARRLIEEDDTRLCVQHSPKRETLQLTRGERFHPENDE</sequence>
<reference evidence="1" key="2">
    <citation type="submission" date="2022-06" db="UniProtKB">
        <authorList>
            <consortium name="EnsemblMetazoa"/>
        </authorList>
    </citation>
    <scope>IDENTIFICATION</scope>
    <source>
        <strain evidence="1">PS312</strain>
    </source>
</reference>
<dbReference type="EnsemblMetazoa" id="PPA43635.1">
    <property type="protein sequence ID" value="PPA43635.1"/>
    <property type="gene ID" value="WBGene00282004"/>
</dbReference>